<reference evidence="8" key="1">
    <citation type="journal article" date="2019" name="Int. J. Syst. Evol. Microbiol.">
        <title>The Global Catalogue of Microorganisms (GCM) 10K type strain sequencing project: providing services to taxonomists for standard genome sequencing and annotation.</title>
        <authorList>
            <consortium name="The Broad Institute Genomics Platform"/>
            <consortium name="The Broad Institute Genome Sequencing Center for Infectious Disease"/>
            <person name="Wu L."/>
            <person name="Ma J."/>
        </authorList>
    </citation>
    <scope>NUCLEOTIDE SEQUENCE [LARGE SCALE GENOMIC DNA]</scope>
    <source>
        <strain evidence="8">JCM 16904</strain>
    </source>
</reference>
<proteinExistence type="predicted"/>
<dbReference type="PROSITE" id="PS51350">
    <property type="entry name" value="PTS_HPR_DOM"/>
    <property type="match status" value="1"/>
</dbReference>
<dbReference type="InterPro" id="IPR001020">
    <property type="entry name" value="PTS_HPr_His_P_site"/>
</dbReference>
<sequence length="139" mass="14037">MVIPAGLDGAPVVVGESAGPATMVTVALFGGDRQSLAYGGPAGLDRQTRRSGKMGERKVTVAAEVGLHARPAATFVQRAKLAPMDITVEKPYGGGPVNGKSILAIMALDVRQGETVVISADGDGSEEVLDELAAIAGAP</sequence>
<dbReference type="PRINTS" id="PR00107">
    <property type="entry name" value="PHOSPHOCPHPR"/>
</dbReference>
<dbReference type="InterPro" id="IPR000032">
    <property type="entry name" value="HPr-like"/>
</dbReference>
<accession>A0ABP7BA06</accession>
<dbReference type="CDD" id="cd00367">
    <property type="entry name" value="PTS-HPr_like"/>
    <property type="match status" value="1"/>
</dbReference>
<feature type="domain" description="HPr" evidence="6">
    <location>
        <begin position="54"/>
        <end position="139"/>
    </location>
</feature>
<keyword evidence="4" id="KW-0963">Cytoplasm</keyword>
<dbReference type="PROSITE" id="PS00369">
    <property type="entry name" value="PTS_HPR_HIS"/>
    <property type="match status" value="1"/>
</dbReference>
<dbReference type="PANTHER" id="PTHR33705">
    <property type="entry name" value="PHOSPHOCARRIER PROTEIN HPR"/>
    <property type="match status" value="1"/>
</dbReference>
<evidence type="ECO:0000256" key="1">
    <source>
        <dbReference type="ARBA" id="ARBA00003681"/>
    </source>
</evidence>
<comment type="function">
    <text evidence="1">General (non sugar-specific) component of the phosphoenolpyruvate-dependent sugar phosphotransferase system (sugar PTS). This major carbohydrate active-transport system catalyzes the phosphorylation of incoming sugar substrates concomitantly with their translocation across the cell membrane. The phosphoryl group from phosphoenolpyruvate (PEP) is transferred to the phosphoryl carrier protein HPr by enzyme I. Phospho-HPr then transfers it to the PTS EIIA domain.</text>
</comment>
<evidence type="ECO:0000313" key="7">
    <source>
        <dbReference type="EMBL" id="GAA3652928.1"/>
    </source>
</evidence>
<comment type="subcellular location">
    <subcellularLocation>
        <location evidence="2">Cytoplasm</location>
    </subcellularLocation>
</comment>
<dbReference type="Pfam" id="PF00381">
    <property type="entry name" value="PTS-HPr"/>
    <property type="match status" value="1"/>
</dbReference>
<dbReference type="Gene3D" id="3.30.1340.10">
    <property type="entry name" value="HPr-like"/>
    <property type="match status" value="1"/>
</dbReference>
<protein>
    <recommendedName>
        <fullName evidence="3">Phosphocarrier protein HPr</fullName>
    </recommendedName>
</protein>
<name>A0ABP7BA06_9ACTN</name>
<evidence type="ECO:0000256" key="3">
    <source>
        <dbReference type="ARBA" id="ARBA00020422"/>
    </source>
</evidence>
<evidence type="ECO:0000259" key="6">
    <source>
        <dbReference type="PROSITE" id="PS51350"/>
    </source>
</evidence>
<comment type="caution">
    <text evidence="7">The sequence shown here is derived from an EMBL/GenBank/DDBJ whole genome shotgun (WGS) entry which is preliminary data.</text>
</comment>
<evidence type="ECO:0000256" key="2">
    <source>
        <dbReference type="ARBA" id="ARBA00004496"/>
    </source>
</evidence>
<dbReference type="InterPro" id="IPR035895">
    <property type="entry name" value="HPr-like_sf"/>
</dbReference>
<keyword evidence="8" id="KW-1185">Reference proteome</keyword>
<evidence type="ECO:0000256" key="4">
    <source>
        <dbReference type="ARBA" id="ARBA00022490"/>
    </source>
</evidence>
<dbReference type="Proteomes" id="UP001500902">
    <property type="component" value="Unassembled WGS sequence"/>
</dbReference>
<evidence type="ECO:0000313" key="8">
    <source>
        <dbReference type="Proteomes" id="UP001500902"/>
    </source>
</evidence>
<evidence type="ECO:0000256" key="5">
    <source>
        <dbReference type="ARBA" id="ARBA00022683"/>
    </source>
</evidence>
<dbReference type="NCBIfam" id="TIGR01003">
    <property type="entry name" value="PTS_HPr_family"/>
    <property type="match status" value="1"/>
</dbReference>
<dbReference type="InterPro" id="IPR050399">
    <property type="entry name" value="HPr"/>
</dbReference>
<dbReference type="PANTHER" id="PTHR33705:SF2">
    <property type="entry name" value="PHOSPHOCARRIER PROTEIN NPR"/>
    <property type="match status" value="1"/>
</dbReference>
<gene>
    <name evidence="7" type="ORF">GCM10022224_014890</name>
</gene>
<dbReference type="EMBL" id="BAAAZP010000022">
    <property type="protein sequence ID" value="GAA3652928.1"/>
    <property type="molecule type" value="Genomic_DNA"/>
</dbReference>
<organism evidence="7 8">
    <name type="scientific">Nonomuraea antimicrobica</name>
    <dbReference type="NCBI Taxonomy" id="561173"/>
    <lineage>
        <taxon>Bacteria</taxon>
        <taxon>Bacillati</taxon>
        <taxon>Actinomycetota</taxon>
        <taxon>Actinomycetes</taxon>
        <taxon>Streptosporangiales</taxon>
        <taxon>Streptosporangiaceae</taxon>
        <taxon>Nonomuraea</taxon>
    </lineage>
</organism>
<keyword evidence="5" id="KW-0598">Phosphotransferase system</keyword>
<dbReference type="SUPFAM" id="SSF55594">
    <property type="entry name" value="HPr-like"/>
    <property type="match status" value="1"/>
</dbReference>